<keyword evidence="3" id="KW-1185">Reference proteome</keyword>
<dbReference type="EMBL" id="CP012159">
    <property type="protein sequence ID" value="AKT42795.1"/>
    <property type="molecule type" value="Genomic_DNA"/>
</dbReference>
<dbReference type="InterPro" id="IPR009045">
    <property type="entry name" value="Zn_M74/Hedgehog-like"/>
</dbReference>
<dbReference type="Gene3D" id="3.30.1380.10">
    <property type="match status" value="1"/>
</dbReference>
<dbReference type="AlphaFoldDB" id="A0A0K1EPF2"/>
<dbReference type="RefSeq" id="WP_050434364.1">
    <property type="nucleotide sequence ID" value="NZ_CP012159.1"/>
</dbReference>
<dbReference type="SUPFAM" id="SSF55166">
    <property type="entry name" value="Hedgehog/DD-peptidase"/>
    <property type="match status" value="1"/>
</dbReference>
<dbReference type="Proteomes" id="UP000067626">
    <property type="component" value="Chromosome"/>
</dbReference>
<dbReference type="KEGG" id="ccro:CMC5_070220"/>
<dbReference type="Pfam" id="PF08291">
    <property type="entry name" value="Peptidase_M15_3"/>
    <property type="match status" value="1"/>
</dbReference>
<gene>
    <name evidence="2" type="ORF">CMC5_070220</name>
</gene>
<organism evidence="2 3">
    <name type="scientific">Chondromyces crocatus</name>
    <dbReference type="NCBI Taxonomy" id="52"/>
    <lineage>
        <taxon>Bacteria</taxon>
        <taxon>Pseudomonadati</taxon>
        <taxon>Myxococcota</taxon>
        <taxon>Polyangia</taxon>
        <taxon>Polyangiales</taxon>
        <taxon>Polyangiaceae</taxon>
        <taxon>Chondromyces</taxon>
    </lineage>
</organism>
<dbReference type="STRING" id="52.CMC5_070220"/>
<accession>A0A0K1EPF2</accession>
<evidence type="ECO:0000259" key="1">
    <source>
        <dbReference type="Pfam" id="PF08291"/>
    </source>
</evidence>
<sequence>MTALPALPTRWIRAAALGVAVTLGAGPAHANLLEQAPWRAPFILDGPAAEPLPLLYAFRNPAIERPGPLRLYVSGRYGRWMEHPWQTLSWSIGQGEHPETHREPLTLPDSSWLTSRVDERTSPGSSELLLLEELIHIGTATSPTWLRRLDPGWSPRWPVSTGPGLASNGYNVLWEPTPKPVRDWRCRRRPVVFARHGGEQASFLLVRCDGSSAPEALERLSIVARPPETPSPGELLPDEPDAETWPDLEWVPQVRVLHPRLLWVLQKIADAFPFRSIYIFSGYRPRAEARKGHSSLHAEGRALDIMVMGVSNTSLFNLCRTLDDVGCGFYPNSKFVHVDVRRPATGHTFWIDISGPGEPSRYVDAWPGVVDRGGTSWSAHSPRTTAPEGP</sequence>
<dbReference type="InterPro" id="IPR013230">
    <property type="entry name" value="Peptidase_M15A_C"/>
</dbReference>
<feature type="domain" description="Peptidase M15A C-terminal" evidence="1">
    <location>
        <begin position="258"/>
        <end position="339"/>
    </location>
</feature>
<dbReference type="OrthoDB" id="7618790at2"/>
<reference evidence="2 3" key="1">
    <citation type="submission" date="2015-07" db="EMBL/GenBank/DDBJ databases">
        <title>Genome analysis of myxobacterium Chondromyces crocatus Cm c5 reveals a high potential for natural compound synthesis and the genetic basis for the loss of fruiting body formation.</title>
        <authorList>
            <person name="Zaburannyi N."/>
            <person name="Bunk B."/>
            <person name="Maier J."/>
            <person name="Overmann J."/>
            <person name="Mueller R."/>
        </authorList>
    </citation>
    <scope>NUCLEOTIDE SEQUENCE [LARGE SCALE GENOMIC DNA]</scope>
    <source>
        <strain evidence="2 3">Cm c5</strain>
    </source>
</reference>
<name>A0A0K1EPF2_CHOCO</name>
<evidence type="ECO:0000313" key="3">
    <source>
        <dbReference type="Proteomes" id="UP000067626"/>
    </source>
</evidence>
<protein>
    <recommendedName>
        <fullName evidence="1">Peptidase M15A C-terminal domain-containing protein</fullName>
    </recommendedName>
</protein>
<proteinExistence type="predicted"/>
<evidence type="ECO:0000313" key="2">
    <source>
        <dbReference type="EMBL" id="AKT42795.1"/>
    </source>
</evidence>